<organism evidence="2 3">
    <name type="scientific">Nocardia callitridis</name>
    <dbReference type="NCBI Taxonomy" id="648753"/>
    <lineage>
        <taxon>Bacteria</taxon>
        <taxon>Bacillati</taxon>
        <taxon>Actinomycetota</taxon>
        <taxon>Actinomycetes</taxon>
        <taxon>Mycobacteriales</taxon>
        <taxon>Nocardiaceae</taxon>
        <taxon>Nocardia</taxon>
    </lineage>
</organism>
<dbReference type="Pfam" id="PF19054">
    <property type="entry name" value="DUF5753"/>
    <property type="match status" value="1"/>
</dbReference>
<name>A0ABP9JWI5_9NOCA</name>
<evidence type="ECO:0000313" key="2">
    <source>
        <dbReference type="EMBL" id="GAA5046179.1"/>
    </source>
</evidence>
<protein>
    <submittedName>
        <fullName evidence="2">Helix-turn-helix transcriptional regulator</fullName>
    </submittedName>
</protein>
<sequence>MTIAEASRLMEWGASTLQRLEKGQADRIRTIDIQELCRIYGIPAELADGLKGLAQQVPAMSWWHSYDSGGGIPANFDVYSGLEASAQRIASYQSEALGGLLQTTEYAMAVNRLGYPDDSEAQLERRVGLRMQRQVMLTKKVSPVLLDVVLHESVLRRVVGGAKVMSAQLRHLADFGTRDNVSLRILPFAAGVPLGVSTGPFTVLEFGTDSKGHPIEPSVVYAEGLSGELYLERRTDVRRYDRAHESLRDCALDAQASRQLLRAVAKEFITQ</sequence>
<evidence type="ECO:0000259" key="1">
    <source>
        <dbReference type="PROSITE" id="PS50943"/>
    </source>
</evidence>
<dbReference type="EMBL" id="BAABJM010000001">
    <property type="protein sequence ID" value="GAA5046179.1"/>
    <property type="molecule type" value="Genomic_DNA"/>
</dbReference>
<dbReference type="InterPro" id="IPR043917">
    <property type="entry name" value="DUF5753"/>
</dbReference>
<gene>
    <name evidence="2" type="ORF">GCM10023318_11320</name>
</gene>
<dbReference type="InterPro" id="IPR001387">
    <property type="entry name" value="Cro/C1-type_HTH"/>
</dbReference>
<comment type="caution">
    <text evidence="2">The sequence shown here is derived from an EMBL/GenBank/DDBJ whole genome shotgun (WGS) entry which is preliminary data.</text>
</comment>
<dbReference type="Proteomes" id="UP001500603">
    <property type="component" value="Unassembled WGS sequence"/>
</dbReference>
<keyword evidence="3" id="KW-1185">Reference proteome</keyword>
<feature type="domain" description="HTH cro/C1-type" evidence="1">
    <location>
        <begin position="1"/>
        <end position="46"/>
    </location>
</feature>
<accession>A0ABP9JWI5</accession>
<dbReference type="Pfam" id="PF13560">
    <property type="entry name" value="HTH_31"/>
    <property type="match status" value="1"/>
</dbReference>
<reference evidence="3" key="1">
    <citation type="journal article" date="2019" name="Int. J. Syst. Evol. Microbiol.">
        <title>The Global Catalogue of Microorganisms (GCM) 10K type strain sequencing project: providing services to taxonomists for standard genome sequencing and annotation.</title>
        <authorList>
            <consortium name="The Broad Institute Genomics Platform"/>
            <consortium name="The Broad Institute Genome Sequencing Center for Infectious Disease"/>
            <person name="Wu L."/>
            <person name="Ma J."/>
        </authorList>
    </citation>
    <scope>NUCLEOTIDE SEQUENCE [LARGE SCALE GENOMIC DNA]</scope>
    <source>
        <strain evidence="3">JCM 18298</strain>
    </source>
</reference>
<evidence type="ECO:0000313" key="3">
    <source>
        <dbReference type="Proteomes" id="UP001500603"/>
    </source>
</evidence>
<dbReference type="PROSITE" id="PS50943">
    <property type="entry name" value="HTH_CROC1"/>
    <property type="match status" value="1"/>
</dbReference>
<proteinExistence type="predicted"/>